<sequence length="568" mass="64809">MSKSLPDKIILNSDDDGDSDSSLEDLAVFIAKRNPRVRTRRGQRDTSLSTENSSIAGRLTRPKMSPGYESSVNTKPRYKYDLISLAQSAQGYDATEASSNRVGEIIESQKMIDAQALISDNIHFDHTDSNQINLLKTVEVCGDGILKDSQKVKQAIERTESNSVSKRWYFFESQVSSTELIENPFPITYLTGEWKKILENAQMREYAFVSGFVEDMVVTGELLPDEIFLWLIEQVSLQESDVLRKSYINVLTNSNSQIERLMGPELIAKIFLYLKSTCDGTTLKKRIQPSKEIPDYYSSHDWSPLLCILTLFSRVAVALLQEVKTHLTCILLRMSVDNIVLKNVDILDSFQKTINSICKSVSSVDWEQFCIEICESIIYCVEQQTFRLQIVESISSVLLRSHELKRRLACCFLFNDLRFATAPSQNIFNFNTFVDRLKSKDLQVTHDTNYYELRALIVLMDIAVDDGQSSSVDLSDQCIEDTFNNDVDNFSVSIKEILGRLKTQDTGCVSKIQAIEAIEAFSQRVIHTMRTKPKPVHEWFVGRGKRKNALQQERRDMEGFVAKMRRCK</sequence>
<dbReference type="EMBL" id="MCBS01024642">
    <property type="protein sequence ID" value="RKF72932.1"/>
    <property type="molecule type" value="Genomic_DNA"/>
</dbReference>
<feature type="region of interest" description="Disordered" evidence="1">
    <location>
        <begin position="1"/>
        <end position="21"/>
    </location>
</feature>
<feature type="region of interest" description="Disordered" evidence="1">
    <location>
        <begin position="37"/>
        <end position="72"/>
    </location>
</feature>
<evidence type="ECO:0000256" key="1">
    <source>
        <dbReference type="SAM" id="MobiDB-lite"/>
    </source>
</evidence>
<feature type="compositionally biased region" description="Polar residues" evidence="1">
    <location>
        <begin position="45"/>
        <end position="55"/>
    </location>
</feature>
<reference evidence="2 3" key="1">
    <citation type="journal article" date="2018" name="BMC Genomics">
        <title>Comparative genome analyses reveal sequence features reflecting distinct modes of host-adaptation between dicot and monocot powdery mildew.</title>
        <authorList>
            <person name="Wu Y."/>
            <person name="Ma X."/>
            <person name="Pan Z."/>
            <person name="Kale S.D."/>
            <person name="Song Y."/>
            <person name="King H."/>
            <person name="Zhang Q."/>
            <person name="Presley C."/>
            <person name="Deng X."/>
            <person name="Wei C.I."/>
            <person name="Xiao S."/>
        </authorList>
    </citation>
    <scope>NUCLEOTIDE SEQUENCE [LARGE SCALE GENOMIC DNA]</scope>
    <source>
        <strain evidence="2">UMSG1</strain>
    </source>
</reference>
<organism evidence="2 3">
    <name type="scientific">Golovinomyces cichoracearum</name>
    <dbReference type="NCBI Taxonomy" id="62708"/>
    <lineage>
        <taxon>Eukaryota</taxon>
        <taxon>Fungi</taxon>
        <taxon>Dikarya</taxon>
        <taxon>Ascomycota</taxon>
        <taxon>Pezizomycotina</taxon>
        <taxon>Leotiomycetes</taxon>
        <taxon>Erysiphales</taxon>
        <taxon>Erysiphaceae</taxon>
        <taxon>Golovinomyces</taxon>
    </lineage>
</organism>
<protein>
    <submittedName>
        <fullName evidence="2">Uncharacterized protein</fullName>
    </submittedName>
</protein>
<dbReference type="AlphaFoldDB" id="A0A420IEL1"/>
<evidence type="ECO:0000313" key="3">
    <source>
        <dbReference type="Proteomes" id="UP000285326"/>
    </source>
</evidence>
<proteinExistence type="predicted"/>
<evidence type="ECO:0000313" key="2">
    <source>
        <dbReference type="EMBL" id="RKF72932.1"/>
    </source>
</evidence>
<comment type="caution">
    <text evidence="2">The sequence shown here is derived from an EMBL/GenBank/DDBJ whole genome shotgun (WGS) entry which is preliminary data.</text>
</comment>
<name>A0A420IEL1_9PEZI</name>
<dbReference type="Proteomes" id="UP000285326">
    <property type="component" value="Unassembled WGS sequence"/>
</dbReference>
<accession>A0A420IEL1</accession>
<gene>
    <name evidence="2" type="ORF">GcM1_246126</name>
</gene>